<accession>A0A173T4A9</accession>
<dbReference type="SUPFAM" id="SSF89550">
    <property type="entry name" value="PHP domain-like"/>
    <property type="match status" value="1"/>
</dbReference>
<dbReference type="RefSeq" id="WP_055262619.1">
    <property type="nucleotide sequence ID" value="NZ_CYXV01000007.1"/>
</dbReference>
<protein>
    <submittedName>
        <fullName evidence="1">Uncharacterized protein</fullName>
    </submittedName>
</protein>
<evidence type="ECO:0000313" key="1">
    <source>
        <dbReference type="EMBL" id="CUM96765.1"/>
    </source>
</evidence>
<dbReference type="AlphaFoldDB" id="A0A173T4A9"/>
<name>A0A173T4A9_9FIRM</name>
<dbReference type="Gene3D" id="3.20.20.140">
    <property type="entry name" value="Metal-dependent hydrolases"/>
    <property type="match status" value="1"/>
</dbReference>
<organism evidence="1 2">
    <name type="scientific">Roseburia faecis</name>
    <dbReference type="NCBI Taxonomy" id="301302"/>
    <lineage>
        <taxon>Bacteria</taxon>
        <taxon>Bacillati</taxon>
        <taxon>Bacillota</taxon>
        <taxon>Clostridia</taxon>
        <taxon>Lachnospirales</taxon>
        <taxon>Lachnospiraceae</taxon>
        <taxon>Roseburia</taxon>
    </lineage>
</organism>
<reference evidence="1 2" key="1">
    <citation type="submission" date="2015-09" db="EMBL/GenBank/DDBJ databases">
        <authorList>
            <consortium name="Pathogen Informatics"/>
        </authorList>
    </citation>
    <scope>NUCLEOTIDE SEQUENCE [LARGE SCALE GENOMIC DNA]</scope>
    <source>
        <strain evidence="1 2">2789STDY5608863</strain>
    </source>
</reference>
<proteinExistence type="predicted"/>
<gene>
    <name evidence="1" type="ORF">ERS852420_01847</name>
</gene>
<evidence type="ECO:0000313" key="2">
    <source>
        <dbReference type="Proteomes" id="UP000095495"/>
    </source>
</evidence>
<sequence>MIVESSFRGWEDARIVLSERGDFYTDYRRELGEKNFLILPGVEATAVLFDDEGNTVRLHHMNGILGTESMQKGALESTFSHMEKVEPDIYYGTDWDGNKTGKKLAERLKNHGCIVTYNHPIWSRVRPEDFINILDINMLEIFNYNTVNECGTGYDVTYWDLMLRSGRHINADATDDNHNGGSFPDSFGGYIVVQAEELSHEAICQAILNGEYYSSSGPEIYDWKVENNQFVVNCSAVERINMIVGGPVALGVTRLAEHGVPLTEAFYPLTGKETYIRAECIDEHGHTAWTNPIWLSEFAKRRK</sequence>
<dbReference type="EMBL" id="CYXV01000007">
    <property type="protein sequence ID" value="CUM96765.1"/>
    <property type="molecule type" value="Genomic_DNA"/>
</dbReference>
<dbReference type="InterPro" id="IPR016195">
    <property type="entry name" value="Pol/histidinol_Pase-like"/>
</dbReference>
<dbReference type="Proteomes" id="UP000095495">
    <property type="component" value="Unassembled WGS sequence"/>
</dbReference>